<dbReference type="EMBL" id="JAEQND010000003">
    <property type="protein sequence ID" value="MBL0424692.1"/>
    <property type="molecule type" value="Genomic_DNA"/>
</dbReference>
<sequence>MPGLRVAPAGVKPADTLPAPARAEFGRRAFLRACALDVQVRKPGNVSIASPGHGMEACHFKAAAAAAAGPISSAGAGVGERIEVAVRAAWQATHCNTNLGIVLLCAPLLAAFERRGGEGGPGALREALEEVLAALDLEDARAAYRAIAVANPGGLGRAPAQDVAEAPSVGLREAMALAAHRDRIAWQYLHAFADIFELGLPAFLAAAGAPGRGMQRTFVEFVAGLPDSHIVRKHGDAVAQCVMSEAAQWRTRARGGEVLDDDPAFAAWDEHLKARRLNPGTSADLCVAVALVAALTQAQPPSSRFY</sequence>
<comment type="caution">
    <text evidence="1">The sequence shown here is derived from an EMBL/GenBank/DDBJ whole genome shotgun (WGS) entry which is preliminary data.</text>
</comment>
<dbReference type="PANTHER" id="PTHR42280">
    <property type="entry name" value="CITG FAMILY PROTEIN"/>
    <property type="match status" value="1"/>
</dbReference>
<name>A0ABS1JKD5_9BURK</name>
<evidence type="ECO:0000313" key="1">
    <source>
        <dbReference type="EMBL" id="MBL0424692.1"/>
    </source>
</evidence>
<accession>A0ABS1JKD5</accession>
<proteinExistence type="predicted"/>
<dbReference type="Pfam" id="PF01874">
    <property type="entry name" value="CitG"/>
    <property type="match status" value="1"/>
</dbReference>
<reference evidence="1 2" key="1">
    <citation type="journal article" date="2017" name="Int. J. Syst. Evol. Microbiol.">
        <title>Ramlibacter alkalitolerans sp. nov., alkali-tolerant bacterium isolated from soil of ginseng.</title>
        <authorList>
            <person name="Lee D.H."/>
            <person name="Cha C.J."/>
        </authorList>
    </citation>
    <scope>NUCLEOTIDE SEQUENCE [LARGE SCALE GENOMIC DNA]</scope>
    <source>
        <strain evidence="1 2">KACC 19305</strain>
    </source>
</reference>
<dbReference type="PANTHER" id="PTHR42280:SF1">
    <property type="entry name" value="CITG FAMILY PROTEIN"/>
    <property type="match status" value="1"/>
</dbReference>
<evidence type="ECO:0000313" key="2">
    <source>
        <dbReference type="Proteomes" id="UP000622707"/>
    </source>
</evidence>
<gene>
    <name evidence="1" type="ORF">JI746_06180</name>
</gene>
<keyword evidence="2" id="KW-1185">Reference proteome</keyword>
<protein>
    <submittedName>
        <fullName evidence="1">Triphosphoribosyl-dephospho-CoA synthase</fullName>
    </submittedName>
</protein>
<dbReference type="Proteomes" id="UP000622707">
    <property type="component" value="Unassembled WGS sequence"/>
</dbReference>
<dbReference type="InterPro" id="IPR002736">
    <property type="entry name" value="CitG"/>
</dbReference>
<dbReference type="Gene3D" id="1.10.4200.10">
    <property type="entry name" value="Triphosphoribosyl-dephospho-CoA protein"/>
    <property type="match status" value="1"/>
</dbReference>
<organism evidence="1 2">
    <name type="scientific">Ramlibacter alkalitolerans</name>
    <dbReference type="NCBI Taxonomy" id="2039631"/>
    <lineage>
        <taxon>Bacteria</taxon>
        <taxon>Pseudomonadati</taxon>
        <taxon>Pseudomonadota</taxon>
        <taxon>Betaproteobacteria</taxon>
        <taxon>Burkholderiales</taxon>
        <taxon>Comamonadaceae</taxon>
        <taxon>Ramlibacter</taxon>
    </lineage>
</organism>